<dbReference type="SUPFAM" id="SSF49764">
    <property type="entry name" value="HSP20-like chaperones"/>
    <property type="match status" value="1"/>
</dbReference>
<dbReference type="InterPro" id="IPR002068">
    <property type="entry name" value="A-crystallin/Hsp20_dom"/>
</dbReference>
<name>A0ABR2M8Y7_9ASPA</name>
<proteinExistence type="predicted"/>
<evidence type="ECO:0000313" key="3">
    <source>
        <dbReference type="Proteomes" id="UP001412067"/>
    </source>
</evidence>
<keyword evidence="2" id="KW-0346">Stress response</keyword>
<dbReference type="Gene3D" id="2.60.40.790">
    <property type="match status" value="1"/>
</dbReference>
<feature type="domain" description="SHSP" evidence="1">
    <location>
        <begin position="107"/>
        <end position="143"/>
    </location>
</feature>
<organism evidence="2 3">
    <name type="scientific">Platanthera guangdongensis</name>
    <dbReference type="NCBI Taxonomy" id="2320717"/>
    <lineage>
        <taxon>Eukaryota</taxon>
        <taxon>Viridiplantae</taxon>
        <taxon>Streptophyta</taxon>
        <taxon>Embryophyta</taxon>
        <taxon>Tracheophyta</taxon>
        <taxon>Spermatophyta</taxon>
        <taxon>Magnoliopsida</taxon>
        <taxon>Liliopsida</taxon>
        <taxon>Asparagales</taxon>
        <taxon>Orchidaceae</taxon>
        <taxon>Orchidoideae</taxon>
        <taxon>Orchideae</taxon>
        <taxon>Orchidinae</taxon>
        <taxon>Platanthera</taxon>
    </lineage>
</organism>
<evidence type="ECO:0000313" key="2">
    <source>
        <dbReference type="EMBL" id="KAK8960064.1"/>
    </source>
</evidence>
<dbReference type="Proteomes" id="UP001412067">
    <property type="component" value="Unassembled WGS sequence"/>
</dbReference>
<gene>
    <name evidence="2" type="primary">HSP18.1</name>
    <name evidence="2" type="ORF">KSP40_PGU009094</name>
</gene>
<dbReference type="InterPro" id="IPR008978">
    <property type="entry name" value="HSP20-like_chaperone"/>
</dbReference>
<comment type="caution">
    <text evidence="2">The sequence shown here is derived from an EMBL/GenBank/DDBJ whole genome shotgun (WGS) entry which is preliminary data.</text>
</comment>
<dbReference type="EMBL" id="JBBWWR010000011">
    <property type="protein sequence ID" value="KAK8960064.1"/>
    <property type="molecule type" value="Genomic_DNA"/>
</dbReference>
<dbReference type="Pfam" id="PF00011">
    <property type="entry name" value="HSP20"/>
    <property type="match status" value="1"/>
</dbReference>
<accession>A0ABR2M8Y7</accession>
<evidence type="ECO:0000259" key="1">
    <source>
        <dbReference type="Pfam" id="PF00011"/>
    </source>
</evidence>
<sequence length="163" mass="18673">MDFRLISSIIACTCFGTHVLEDKDTSVEKAGCYLKVAEVKAETSVIEPSNLYQYIESFENCSYLFGSGSQKKYKNKFSCLFFLSTVLAGLACEKIRALRNLRRELVEIDNHWHCVERINGKFLRQFLLSENAKVDRVAASMDNVDILLDWVACKLFQFAHPKQ</sequence>
<protein>
    <submittedName>
        <fullName evidence="2">18.1 kDa class I heat shock protein</fullName>
    </submittedName>
</protein>
<keyword evidence="3" id="KW-1185">Reference proteome</keyword>
<reference evidence="2 3" key="1">
    <citation type="journal article" date="2022" name="Nat. Plants">
        <title>Genomes of leafy and leafless Platanthera orchids illuminate the evolution of mycoheterotrophy.</title>
        <authorList>
            <person name="Li M.H."/>
            <person name="Liu K.W."/>
            <person name="Li Z."/>
            <person name="Lu H.C."/>
            <person name="Ye Q.L."/>
            <person name="Zhang D."/>
            <person name="Wang J.Y."/>
            <person name="Li Y.F."/>
            <person name="Zhong Z.M."/>
            <person name="Liu X."/>
            <person name="Yu X."/>
            <person name="Liu D.K."/>
            <person name="Tu X.D."/>
            <person name="Liu B."/>
            <person name="Hao Y."/>
            <person name="Liao X.Y."/>
            <person name="Jiang Y.T."/>
            <person name="Sun W.H."/>
            <person name="Chen J."/>
            <person name="Chen Y.Q."/>
            <person name="Ai Y."/>
            <person name="Zhai J.W."/>
            <person name="Wu S.S."/>
            <person name="Zhou Z."/>
            <person name="Hsiao Y.Y."/>
            <person name="Wu W.L."/>
            <person name="Chen Y.Y."/>
            <person name="Lin Y.F."/>
            <person name="Hsu J.L."/>
            <person name="Li C.Y."/>
            <person name="Wang Z.W."/>
            <person name="Zhao X."/>
            <person name="Zhong W.Y."/>
            <person name="Ma X.K."/>
            <person name="Ma L."/>
            <person name="Huang J."/>
            <person name="Chen G.Z."/>
            <person name="Huang M.Z."/>
            <person name="Huang L."/>
            <person name="Peng D.H."/>
            <person name="Luo Y.B."/>
            <person name="Zou S.Q."/>
            <person name="Chen S.P."/>
            <person name="Lan S."/>
            <person name="Tsai W.C."/>
            <person name="Van de Peer Y."/>
            <person name="Liu Z.J."/>
        </authorList>
    </citation>
    <scope>NUCLEOTIDE SEQUENCE [LARGE SCALE GENOMIC DNA]</scope>
    <source>
        <strain evidence="2">Lor288</strain>
    </source>
</reference>